<dbReference type="EMBL" id="CAJNOL010002430">
    <property type="protein sequence ID" value="CAF1499760.1"/>
    <property type="molecule type" value="Genomic_DNA"/>
</dbReference>
<sequence length="376" mass="44194">MNVKSVLLFLLIYDDKQMFSSSRLSHTSMDIITTKHILHEKCQTIEQLKNIIDDLNIRHEKKEHELIKQIGILYNDLQQHKKKMAHLIFKYQQQKTFNENMKALKDFSSQTDENNSSLICSNCSPHYNETKSYLPQIQNSEKNPKYYTLKKDNHIEYISAIPQPQSHHSLSSPSLSTTDQSSIKHNESSSSAYNTAESLPSSTYSDENESLERVLNAACTMYTTHDNLEHTIKLQEELFRQRLRLRGINLNDNDDDNTSSEHFYDNIDSDTSDIEKQTAIYRNRILPWHDKKQQQQQQQRTVTFKLNNNEQQKNKIIQRKVKFYDQYYPLTKRKNFKSLSKTNLSKLTNNKKYNYQYATKSNKKILSSNMLTVAIT</sequence>
<evidence type="ECO:0000313" key="5">
    <source>
        <dbReference type="Proteomes" id="UP000663854"/>
    </source>
</evidence>
<dbReference type="Proteomes" id="UP000663870">
    <property type="component" value="Unassembled WGS sequence"/>
</dbReference>
<keyword evidence="1" id="KW-0175">Coiled coil</keyword>
<gene>
    <name evidence="4" type="ORF">JXQ802_LOCUS40355</name>
    <name evidence="3" type="ORF">PYM288_LOCUS25828</name>
</gene>
<accession>A0A814XT73</accession>
<reference evidence="3" key="1">
    <citation type="submission" date="2021-02" db="EMBL/GenBank/DDBJ databases">
        <authorList>
            <person name="Nowell W R."/>
        </authorList>
    </citation>
    <scope>NUCLEOTIDE SEQUENCE</scope>
</reference>
<evidence type="ECO:0000313" key="6">
    <source>
        <dbReference type="Proteomes" id="UP000663870"/>
    </source>
</evidence>
<feature type="compositionally biased region" description="Polar residues" evidence="2">
    <location>
        <begin position="188"/>
        <end position="205"/>
    </location>
</feature>
<feature type="region of interest" description="Disordered" evidence="2">
    <location>
        <begin position="164"/>
        <end position="207"/>
    </location>
</feature>
<evidence type="ECO:0000256" key="1">
    <source>
        <dbReference type="SAM" id="Coils"/>
    </source>
</evidence>
<evidence type="ECO:0000256" key="2">
    <source>
        <dbReference type="SAM" id="MobiDB-lite"/>
    </source>
</evidence>
<organism evidence="3 5">
    <name type="scientific">Rotaria sordida</name>
    <dbReference type="NCBI Taxonomy" id="392033"/>
    <lineage>
        <taxon>Eukaryota</taxon>
        <taxon>Metazoa</taxon>
        <taxon>Spiralia</taxon>
        <taxon>Gnathifera</taxon>
        <taxon>Rotifera</taxon>
        <taxon>Eurotatoria</taxon>
        <taxon>Bdelloidea</taxon>
        <taxon>Philodinida</taxon>
        <taxon>Philodinidae</taxon>
        <taxon>Rotaria</taxon>
    </lineage>
</organism>
<dbReference type="AlphaFoldDB" id="A0A814XT73"/>
<proteinExistence type="predicted"/>
<evidence type="ECO:0000313" key="3">
    <source>
        <dbReference type="EMBL" id="CAF1220046.1"/>
    </source>
</evidence>
<evidence type="ECO:0000313" key="4">
    <source>
        <dbReference type="EMBL" id="CAF1499760.1"/>
    </source>
</evidence>
<keyword evidence="6" id="KW-1185">Reference proteome</keyword>
<protein>
    <submittedName>
        <fullName evidence="3">Uncharacterized protein</fullName>
    </submittedName>
</protein>
<dbReference type="Proteomes" id="UP000663854">
    <property type="component" value="Unassembled WGS sequence"/>
</dbReference>
<comment type="caution">
    <text evidence="3">The sequence shown here is derived from an EMBL/GenBank/DDBJ whole genome shotgun (WGS) entry which is preliminary data.</text>
</comment>
<feature type="compositionally biased region" description="Low complexity" evidence="2">
    <location>
        <begin position="164"/>
        <end position="181"/>
    </location>
</feature>
<dbReference type="EMBL" id="CAJNOH010001460">
    <property type="protein sequence ID" value="CAF1220046.1"/>
    <property type="molecule type" value="Genomic_DNA"/>
</dbReference>
<feature type="coiled-coil region" evidence="1">
    <location>
        <begin position="38"/>
        <end position="65"/>
    </location>
</feature>
<name>A0A814XT73_9BILA</name>